<name>A0A6I8UG73_DROPS</name>
<dbReference type="RefSeq" id="XP_001354972.2">
    <property type="nucleotide sequence ID" value="XM_001354936.4"/>
</dbReference>
<feature type="transmembrane region" description="Helical" evidence="6">
    <location>
        <begin position="120"/>
        <end position="141"/>
    </location>
</feature>
<gene>
    <name evidence="9" type="primary">sing</name>
</gene>
<keyword evidence="2 5" id="KW-0812">Transmembrane</keyword>
<dbReference type="AlphaFoldDB" id="A0A6I8UG73"/>
<evidence type="ECO:0000256" key="3">
    <source>
        <dbReference type="ARBA" id="ARBA00022989"/>
    </source>
</evidence>
<comment type="subcellular location">
    <subcellularLocation>
        <location evidence="1">Membrane</location>
        <topology evidence="1">Multi-pass membrane protein</topology>
    </subcellularLocation>
</comment>
<reference evidence="9" key="1">
    <citation type="submission" date="2025-08" db="UniProtKB">
        <authorList>
            <consortium name="RefSeq"/>
        </authorList>
    </citation>
    <scope>IDENTIFICATION</scope>
    <source>
        <strain evidence="9">MV-25-SWS-2005</strain>
        <tissue evidence="9">Whole body</tissue>
    </source>
</reference>
<evidence type="ECO:0000313" key="9">
    <source>
        <dbReference type="RefSeq" id="XP_001354972.2"/>
    </source>
</evidence>
<sequence length="226" mass="25115">MCLIIDDPRPRRSLIPCGIVLWQSLFCSVRFGEQLEIGSRQRSSTAPTYTMSSFGMRGMSQPLGIRICCCRVCTCINFGFVLSRVGLLKLMQLGLAMLCEGLLIRYGVPYADSIGQALTSFLATTGHCFTTTGILLLCYGFSEKSYGLIRQSLFETLFNGLAACMYFSSSSYMGFACVVWLHPQFLVRPGFWAYPAMTACYYMGYAAGLLHAIDAFLAFKHFRGAR</sequence>
<dbReference type="FunCoup" id="A0A6I8UG73">
    <property type="interactions" value="20"/>
</dbReference>
<keyword evidence="4 5" id="KW-0472">Membrane</keyword>
<dbReference type="KEGG" id="dpo:4814448"/>
<feature type="domain" description="MARVEL" evidence="7">
    <location>
        <begin position="80"/>
        <end position="223"/>
    </location>
</feature>
<proteinExistence type="predicted"/>
<accession>A0A6I8UG73</accession>
<evidence type="ECO:0000256" key="2">
    <source>
        <dbReference type="ARBA" id="ARBA00022692"/>
    </source>
</evidence>
<evidence type="ECO:0000256" key="6">
    <source>
        <dbReference type="SAM" id="Phobius"/>
    </source>
</evidence>
<dbReference type="Pfam" id="PF01284">
    <property type="entry name" value="MARVEL"/>
    <property type="match status" value="1"/>
</dbReference>
<dbReference type="InParanoid" id="A0A6I8UG73"/>
<evidence type="ECO:0000313" key="8">
    <source>
        <dbReference type="Proteomes" id="UP000001819"/>
    </source>
</evidence>
<evidence type="ECO:0000256" key="5">
    <source>
        <dbReference type="PROSITE-ProRule" id="PRU00581"/>
    </source>
</evidence>
<dbReference type="InterPro" id="IPR008253">
    <property type="entry name" value="Marvel"/>
</dbReference>
<dbReference type="PROSITE" id="PS51225">
    <property type="entry name" value="MARVEL"/>
    <property type="match status" value="1"/>
</dbReference>
<feature type="transmembrane region" description="Helical" evidence="6">
    <location>
        <begin position="201"/>
        <end position="219"/>
    </location>
</feature>
<evidence type="ECO:0000259" key="7">
    <source>
        <dbReference type="PROSITE" id="PS51225"/>
    </source>
</evidence>
<dbReference type="GO" id="GO:0016020">
    <property type="term" value="C:membrane"/>
    <property type="evidence" value="ECO:0007669"/>
    <property type="project" value="UniProtKB-SubCell"/>
</dbReference>
<organism evidence="8 9">
    <name type="scientific">Drosophila pseudoobscura pseudoobscura</name>
    <name type="common">Fruit fly</name>
    <dbReference type="NCBI Taxonomy" id="46245"/>
    <lineage>
        <taxon>Eukaryota</taxon>
        <taxon>Metazoa</taxon>
        <taxon>Ecdysozoa</taxon>
        <taxon>Arthropoda</taxon>
        <taxon>Hexapoda</taxon>
        <taxon>Insecta</taxon>
        <taxon>Pterygota</taxon>
        <taxon>Neoptera</taxon>
        <taxon>Endopterygota</taxon>
        <taxon>Diptera</taxon>
        <taxon>Brachycera</taxon>
        <taxon>Muscomorpha</taxon>
        <taxon>Ephydroidea</taxon>
        <taxon>Drosophilidae</taxon>
        <taxon>Drosophila</taxon>
        <taxon>Sophophora</taxon>
    </lineage>
</organism>
<evidence type="ECO:0000256" key="1">
    <source>
        <dbReference type="ARBA" id="ARBA00004141"/>
    </source>
</evidence>
<keyword evidence="3 6" id="KW-1133">Transmembrane helix</keyword>
<feature type="transmembrane region" description="Helical" evidence="6">
    <location>
        <begin position="90"/>
        <end position="108"/>
    </location>
</feature>
<evidence type="ECO:0000256" key="4">
    <source>
        <dbReference type="ARBA" id="ARBA00023136"/>
    </source>
</evidence>
<protein>
    <submittedName>
        <fullName evidence="9">Protein singles bar</fullName>
    </submittedName>
</protein>
<feature type="transmembrane region" description="Helical" evidence="6">
    <location>
        <begin position="153"/>
        <end position="181"/>
    </location>
</feature>
<dbReference type="Bgee" id="FBgn0072023">
    <property type="expression patterns" value="Expressed in male reproductive system and 1 other cell type or tissue"/>
</dbReference>
<dbReference type="Proteomes" id="UP000001819">
    <property type="component" value="Chromosome X"/>
</dbReference>
<keyword evidence="8" id="KW-1185">Reference proteome</keyword>